<evidence type="ECO:0000313" key="8">
    <source>
        <dbReference type="EMBL" id="OGY47682.1"/>
    </source>
</evidence>
<dbReference type="Gene3D" id="3.30.750.44">
    <property type="match status" value="1"/>
</dbReference>
<dbReference type="Pfam" id="PF17820">
    <property type="entry name" value="PDZ_6"/>
    <property type="match status" value="1"/>
</dbReference>
<dbReference type="FunFam" id="2.30.42.10:FF:000063">
    <property type="entry name" value="Peptidase, S41 family"/>
    <property type="match status" value="1"/>
</dbReference>
<dbReference type="PROSITE" id="PS50106">
    <property type="entry name" value="PDZ"/>
    <property type="match status" value="1"/>
</dbReference>
<evidence type="ECO:0000256" key="3">
    <source>
        <dbReference type="ARBA" id="ARBA00022801"/>
    </source>
</evidence>
<dbReference type="Gene3D" id="3.90.226.10">
    <property type="entry name" value="2-enoyl-CoA Hydratase, Chain A, domain 1"/>
    <property type="match status" value="1"/>
</dbReference>
<organism evidence="8 9">
    <name type="scientific">Candidatus Buchananbacteria bacterium RIFCSPHIGHO2_01_FULL_47_11b</name>
    <dbReference type="NCBI Taxonomy" id="1797537"/>
    <lineage>
        <taxon>Bacteria</taxon>
        <taxon>Candidatus Buchananiibacteriota</taxon>
    </lineage>
</organism>
<keyword evidence="6" id="KW-0812">Transmembrane</keyword>
<evidence type="ECO:0000256" key="1">
    <source>
        <dbReference type="ARBA" id="ARBA00009179"/>
    </source>
</evidence>
<accession>A0A1G1Y5T7</accession>
<dbReference type="InterPro" id="IPR001478">
    <property type="entry name" value="PDZ"/>
</dbReference>
<evidence type="ECO:0000313" key="9">
    <source>
        <dbReference type="Proteomes" id="UP000178385"/>
    </source>
</evidence>
<dbReference type="InterPro" id="IPR029045">
    <property type="entry name" value="ClpP/crotonase-like_dom_sf"/>
</dbReference>
<evidence type="ECO:0000256" key="4">
    <source>
        <dbReference type="ARBA" id="ARBA00022825"/>
    </source>
</evidence>
<dbReference type="InterPro" id="IPR041489">
    <property type="entry name" value="PDZ_6"/>
</dbReference>
<keyword evidence="2 5" id="KW-0645">Protease</keyword>
<dbReference type="SUPFAM" id="SSF50156">
    <property type="entry name" value="PDZ domain-like"/>
    <property type="match status" value="1"/>
</dbReference>
<dbReference type="GO" id="GO:0007165">
    <property type="term" value="P:signal transduction"/>
    <property type="evidence" value="ECO:0007669"/>
    <property type="project" value="TreeGrafter"/>
</dbReference>
<dbReference type="SUPFAM" id="SSF52096">
    <property type="entry name" value="ClpP/crotonase"/>
    <property type="match status" value="1"/>
</dbReference>
<dbReference type="PANTHER" id="PTHR32060">
    <property type="entry name" value="TAIL-SPECIFIC PROTEASE"/>
    <property type="match status" value="1"/>
</dbReference>
<comment type="caution">
    <text evidence="8">The sequence shown here is derived from an EMBL/GenBank/DDBJ whole genome shotgun (WGS) entry which is preliminary data.</text>
</comment>
<dbReference type="Pfam" id="PF22694">
    <property type="entry name" value="CtpB_N-like"/>
    <property type="match status" value="1"/>
</dbReference>
<dbReference type="Gene3D" id="2.30.42.10">
    <property type="match status" value="1"/>
</dbReference>
<dbReference type="CDD" id="cd07560">
    <property type="entry name" value="Peptidase_S41_CPP"/>
    <property type="match status" value="1"/>
</dbReference>
<dbReference type="InterPro" id="IPR004447">
    <property type="entry name" value="Peptidase_S41A"/>
</dbReference>
<dbReference type="Proteomes" id="UP000178385">
    <property type="component" value="Unassembled WGS sequence"/>
</dbReference>
<dbReference type="SMART" id="SM00245">
    <property type="entry name" value="TSPc"/>
    <property type="match status" value="1"/>
</dbReference>
<dbReference type="InterPro" id="IPR005151">
    <property type="entry name" value="Tail-specific_protease"/>
</dbReference>
<dbReference type="GO" id="GO:0006508">
    <property type="term" value="P:proteolysis"/>
    <property type="evidence" value="ECO:0007669"/>
    <property type="project" value="UniProtKB-KW"/>
</dbReference>
<evidence type="ECO:0000256" key="6">
    <source>
        <dbReference type="SAM" id="Phobius"/>
    </source>
</evidence>
<keyword evidence="3 5" id="KW-0378">Hydrolase</keyword>
<evidence type="ECO:0000259" key="7">
    <source>
        <dbReference type="PROSITE" id="PS50106"/>
    </source>
</evidence>
<dbReference type="GO" id="GO:0030288">
    <property type="term" value="C:outer membrane-bounded periplasmic space"/>
    <property type="evidence" value="ECO:0007669"/>
    <property type="project" value="TreeGrafter"/>
</dbReference>
<dbReference type="SMART" id="SM00228">
    <property type="entry name" value="PDZ"/>
    <property type="match status" value="1"/>
</dbReference>
<protein>
    <recommendedName>
        <fullName evidence="7">PDZ domain-containing protein</fullName>
    </recommendedName>
</protein>
<dbReference type="InterPro" id="IPR036034">
    <property type="entry name" value="PDZ_sf"/>
</dbReference>
<evidence type="ECO:0000256" key="5">
    <source>
        <dbReference type="RuleBase" id="RU004404"/>
    </source>
</evidence>
<proteinExistence type="inferred from homology"/>
<keyword evidence="6" id="KW-0472">Membrane</keyword>
<dbReference type="CDD" id="cd06782">
    <property type="entry name" value="cpPDZ_CPP-like"/>
    <property type="match status" value="1"/>
</dbReference>
<reference evidence="8 9" key="1">
    <citation type="journal article" date="2016" name="Nat. Commun.">
        <title>Thousands of microbial genomes shed light on interconnected biogeochemical processes in an aquifer system.</title>
        <authorList>
            <person name="Anantharaman K."/>
            <person name="Brown C.T."/>
            <person name="Hug L.A."/>
            <person name="Sharon I."/>
            <person name="Castelle C.J."/>
            <person name="Probst A.J."/>
            <person name="Thomas B.C."/>
            <person name="Singh A."/>
            <person name="Wilkins M.J."/>
            <person name="Karaoz U."/>
            <person name="Brodie E.L."/>
            <person name="Williams K.H."/>
            <person name="Hubbard S.S."/>
            <person name="Banfield J.F."/>
        </authorList>
    </citation>
    <scope>NUCLEOTIDE SEQUENCE [LARGE SCALE GENOMIC DNA]</scope>
</reference>
<gene>
    <name evidence="8" type="ORF">A2840_00145</name>
</gene>
<keyword evidence="6" id="KW-1133">Transmembrane helix</keyword>
<dbReference type="NCBIfam" id="TIGR00225">
    <property type="entry name" value="prc"/>
    <property type="match status" value="1"/>
</dbReference>
<comment type="similarity">
    <text evidence="1 5">Belongs to the peptidase S41A family.</text>
</comment>
<dbReference type="Pfam" id="PF03572">
    <property type="entry name" value="Peptidase_S41"/>
    <property type="match status" value="1"/>
</dbReference>
<keyword evidence="4 5" id="KW-0720">Serine protease</keyword>
<dbReference type="AlphaFoldDB" id="A0A1G1Y5T7"/>
<name>A0A1G1Y5T7_9BACT</name>
<dbReference type="InterPro" id="IPR055210">
    <property type="entry name" value="CtpA/B_N"/>
</dbReference>
<dbReference type="EMBL" id="MHIG01000010">
    <property type="protein sequence ID" value="OGY47682.1"/>
    <property type="molecule type" value="Genomic_DNA"/>
</dbReference>
<feature type="domain" description="PDZ" evidence="7">
    <location>
        <begin position="109"/>
        <end position="191"/>
    </location>
</feature>
<sequence>MPKQIRRLFLVAVTGISAVVIIFILGVSFGRQYESAVRTQGGEVTNKDALPEYLTKDINFDLFWQVWQYVQDKYVESDIPETQLFYGALRGLVASLEDPYSVFLEPELSKEFEQELSGNFEGIGAEIGIKNDQLTLIAPLPNTPADQAGLQAGDKILAIDGEGTAGIALDYAVRQIRGQKGSQVILTILREGSDESRDVPIIRDTIEIDSVRFIRKDPQGQQPEAENFLIDGDIAYIELLYFNENTLADWNKTVQKVLEANPRGIIFDLRNNPGGFLSTAIEIAGEWVNGKTVVLERLQSGAQVEHSAARRARFDSIPTVVLVNGGSASGSEIVAGALQDYGAATIVGETTFGKGSVQDLREFIDGSSVKLTIAEWLTPNGRTINKEGITPDIEVELTEENYSNGVDPQLEKAIELLK</sequence>
<feature type="transmembrane region" description="Helical" evidence="6">
    <location>
        <begin position="7"/>
        <end position="29"/>
    </location>
</feature>
<dbReference type="GO" id="GO:0004175">
    <property type="term" value="F:endopeptidase activity"/>
    <property type="evidence" value="ECO:0007669"/>
    <property type="project" value="TreeGrafter"/>
</dbReference>
<dbReference type="PANTHER" id="PTHR32060:SF30">
    <property type="entry name" value="CARBOXY-TERMINAL PROCESSING PROTEASE CTPA"/>
    <property type="match status" value="1"/>
</dbReference>
<dbReference type="GO" id="GO:0008236">
    <property type="term" value="F:serine-type peptidase activity"/>
    <property type="evidence" value="ECO:0007669"/>
    <property type="project" value="UniProtKB-KW"/>
</dbReference>
<evidence type="ECO:0000256" key="2">
    <source>
        <dbReference type="ARBA" id="ARBA00022670"/>
    </source>
</evidence>